<keyword evidence="3 5" id="KW-0067">ATP-binding</keyword>
<evidence type="ECO:0000313" key="6">
    <source>
        <dbReference type="EMBL" id="SDC16248.1"/>
    </source>
</evidence>
<dbReference type="SUPFAM" id="SSF55874">
    <property type="entry name" value="ATPase domain of HSP90 chaperone/DNA topoisomerase II/histidine kinase"/>
    <property type="match status" value="1"/>
</dbReference>
<dbReference type="Gene3D" id="3.30.230.80">
    <property type="match status" value="1"/>
</dbReference>
<dbReference type="AlphaFoldDB" id="A0A1G6JBY2"/>
<dbReference type="InterPro" id="IPR020575">
    <property type="entry name" value="Hsp90_N"/>
</dbReference>
<dbReference type="NCBIfam" id="NF010683">
    <property type="entry name" value="PRK14083.1"/>
    <property type="match status" value="1"/>
</dbReference>
<evidence type="ECO:0000256" key="3">
    <source>
        <dbReference type="ARBA" id="ARBA00022840"/>
    </source>
</evidence>
<dbReference type="Proteomes" id="UP000199501">
    <property type="component" value="Unassembled WGS sequence"/>
</dbReference>
<feature type="binding site" evidence="5">
    <location>
        <position position="97"/>
    </location>
    <ligand>
        <name>ATP</name>
        <dbReference type="ChEBI" id="CHEBI:30616"/>
    </ligand>
</feature>
<protein>
    <submittedName>
        <fullName evidence="6">Molecular chaperone HtpG</fullName>
    </submittedName>
</protein>
<evidence type="ECO:0000256" key="5">
    <source>
        <dbReference type="PIRSR" id="PIRSR002583-1"/>
    </source>
</evidence>
<keyword evidence="2 5" id="KW-0547">Nucleotide-binding</keyword>
<dbReference type="EMBL" id="FMZZ01000001">
    <property type="protein sequence ID" value="SDC16248.1"/>
    <property type="molecule type" value="Genomic_DNA"/>
</dbReference>
<dbReference type="GO" id="GO:0051082">
    <property type="term" value="F:unfolded protein binding"/>
    <property type="evidence" value="ECO:0007669"/>
    <property type="project" value="InterPro"/>
</dbReference>
<proteinExistence type="inferred from homology"/>
<organism evidence="6 7">
    <name type="scientific">Actinokineospora iranica</name>
    <dbReference type="NCBI Taxonomy" id="1271860"/>
    <lineage>
        <taxon>Bacteria</taxon>
        <taxon>Bacillati</taxon>
        <taxon>Actinomycetota</taxon>
        <taxon>Actinomycetes</taxon>
        <taxon>Pseudonocardiales</taxon>
        <taxon>Pseudonocardiaceae</taxon>
        <taxon>Actinokineospora</taxon>
    </lineage>
</organism>
<dbReference type="PRINTS" id="PR00775">
    <property type="entry name" value="HEATSHOCK90"/>
</dbReference>
<dbReference type="GO" id="GO:0005524">
    <property type="term" value="F:ATP binding"/>
    <property type="evidence" value="ECO:0007669"/>
    <property type="project" value="UniProtKB-KW"/>
</dbReference>
<comment type="similarity">
    <text evidence="1">Belongs to the heat shock protein 90 family.</text>
</comment>
<name>A0A1G6JBY2_9PSEU</name>
<dbReference type="Gene3D" id="3.30.565.10">
    <property type="entry name" value="Histidine kinase-like ATPase, C-terminal domain"/>
    <property type="match status" value="1"/>
</dbReference>
<keyword evidence="7" id="KW-1185">Reference proteome</keyword>
<keyword evidence="4" id="KW-0143">Chaperone</keyword>
<evidence type="ECO:0000256" key="4">
    <source>
        <dbReference type="ARBA" id="ARBA00023186"/>
    </source>
</evidence>
<feature type="binding site" evidence="5">
    <location>
        <position position="57"/>
    </location>
    <ligand>
        <name>ATP</name>
        <dbReference type="ChEBI" id="CHEBI:30616"/>
    </ligand>
</feature>
<feature type="binding site" evidence="5">
    <location>
        <position position="185"/>
    </location>
    <ligand>
        <name>ATP</name>
        <dbReference type="ChEBI" id="CHEBI:30616"/>
    </ligand>
</feature>
<gene>
    <name evidence="6" type="ORF">SAMN05216174_101334</name>
</gene>
<dbReference type="PANTHER" id="PTHR11528">
    <property type="entry name" value="HEAT SHOCK PROTEIN 90 FAMILY MEMBER"/>
    <property type="match status" value="1"/>
</dbReference>
<dbReference type="InterPro" id="IPR020568">
    <property type="entry name" value="Ribosomal_Su5_D2-typ_SF"/>
</dbReference>
<evidence type="ECO:0000256" key="2">
    <source>
        <dbReference type="ARBA" id="ARBA00022741"/>
    </source>
</evidence>
<dbReference type="InterPro" id="IPR001404">
    <property type="entry name" value="Hsp90_fam"/>
</dbReference>
<dbReference type="GO" id="GO:0140662">
    <property type="term" value="F:ATP-dependent protein folding chaperone"/>
    <property type="evidence" value="ECO:0007669"/>
    <property type="project" value="InterPro"/>
</dbReference>
<sequence length="626" mass="67388">MYGDTGRSIVPWPPFRPPAQSPAQRYTLAQTFGVNLRGVIDLLSHHLYSSPRVYVRELLQNAVDAVTARRLLDPAAPARIVVECPERTGDGTLRISDSGVGLTEAEVRTLLSTLGGTSKRDELGFARRDFLGQFGVGLLSCFLVADEVRLVSRSAHGGPAVSWVARGDGTYTVEVDESARAAVGTTVTLVPRRDCDHWTEHDTVAALAEEFGSLLPYEVRVVGGSGHRVVAGGDGLPWARAAGEPVDGHRARLAAYCRETLGFEPFDVVPLEFGAAGLTGAAFVLPAGAHPGGRQSHRVYLKRMLVGTSVEGLLPDWAYFMRCVVDTSALRPTASREALYEDETLLAVRDALGARLRDWLVRLEAAEPDRAGALLAAHHLGIKSLALVDDELLRLAERWLPYETTRGALPLRQFRRTHPTVLYTQDVDEFRQLAPVARAQGIGLVNAGYAYDTDLLRRLAERDGPDTARRVDPRELLAALGRPSAETEIALAAAMAAAATVLDAHDCEPTLRAFDPVSLPGLLVADADGARRRDAADARADADPLWSEMLGQLVDAGSGAAQTLVLNTRNPLVARLAGVSDTALLESAVRALYVHALLQSHRPLRPADTAALTGSFLDLLDRAIGR</sequence>
<dbReference type="InterPro" id="IPR036890">
    <property type="entry name" value="HATPase_C_sf"/>
</dbReference>
<dbReference type="PIRSF" id="PIRSF002583">
    <property type="entry name" value="Hsp90"/>
    <property type="match status" value="1"/>
</dbReference>
<reference evidence="7" key="1">
    <citation type="submission" date="2016-10" db="EMBL/GenBank/DDBJ databases">
        <authorList>
            <person name="Varghese N."/>
            <person name="Submissions S."/>
        </authorList>
    </citation>
    <scope>NUCLEOTIDE SEQUENCE [LARGE SCALE GENOMIC DNA]</scope>
    <source>
        <strain evidence="7">IBRC-M 10403</strain>
    </source>
</reference>
<dbReference type="STRING" id="1271860.SAMN05216174_101334"/>
<dbReference type="SUPFAM" id="SSF54211">
    <property type="entry name" value="Ribosomal protein S5 domain 2-like"/>
    <property type="match status" value="1"/>
</dbReference>
<evidence type="ECO:0000256" key="1">
    <source>
        <dbReference type="ARBA" id="ARBA00008239"/>
    </source>
</evidence>
<evidence type="ECO:0000313" key="7">
    <source>
        <dbReference type="Proteomes" id="UP000199501"/>
    </source>
</evidence>
<feature type="binding site" evidence="5">
    <location>
        <position position="61"/>
    </location>
    <ligand>
        <name>ATP</name>
        <dbReference type="ChEBI" id="CHEBI:30616"/>
    </ligand>
</feature>
<dbReference type="GO" id="GO:0016887">
    <property type="term" value="F:ATP hydrolysis activity"/>
    <property type="evidence" value="ECO:0007669"/>
    <property type="project" value="InterPro"/>
</dbReference>
<dbReference type="Pfam" id="PF13589">
    <property type="entry name" value="HATPase_c_3"/>
    <property type="match status" value="1"/>
</dbReference>
<accession>A0A1G6JBY2</accession>